<dbReference type="RefSeq" id="XP_067078333.1">
    <property type="nucleotide sequence ID" value="XM_067222232.1"/>
</dbReference>
<dbReference type="CDD" id="cd01717">
    <property type="entry name" value="Sm_B"/>
    <property type="match status" value="1"/>
</dbReference>
<accession>A0A1G4I4Z6</accession>
<dbReference type="GO" id="GO:0005682">
    <property type="term" value="C:U5 snRNP"/>
    <property type="evidence" value="ECO:0007669"/>
    <property type="project" value="TreeGrafter"/>
</dbReference>
<evidence type="ECO:0000256" key="4">
    <source>
        <dbReference type="ARBA" id="ARBA00022490"/>
    </source>
</evidence>
<keyword evidence="4" id="KW-0963">Cytoplasm</keyword>
<dbReference type="GO" id="GO:0005737">
    <property type="term" value="C:cytoplasm"/>
    <property type="evidence" value="ECO:0007669"/>
    <property type="project" value="UniProtKB-SubCell"/>
</dbReference>
<dbReference type="SUPFAM" id="SSF50182">
    <property type="entry name" value="Sm-like ribonucleoproteins"/>
    <property type="match status" value="1"/>
</dbReference>
<keyword evidence="7" id="KW-0508">mRNA splicing</keyword>
<feature type="domain" description="Sm" evidence="12">
    <location>
        <begin position="1"/>
        <end position="82"/>
    </location>
</feature>
<dbReference type="AlphaFoldDB" id="A0A1G4I4Z6"/>
<dbReference type="GO" id="GO:0003723">
    <property type="term" value="F:RNA binding"/>
    <property type="evidence" value="ECO:0007669"/>
    <property type="project" value="UniProtKB-KW"/>
</dbReference>
<dbReference type="GeneID" id="92374313"/>
<dbReference type="GO" id="GO:0071013">
    <property type="term" value="C:catalytic step 2 spliceosome"/>
    <property type="evidence" value="ECO:0007669"/>
    <property type="project" value="TreeGrafter"/>
</dbReference>
<dbReference type="PANTHER" id="PTHR10701:SF0">
    <property type="entry name" value="SMALL NUCLEAR RIBONUCLEOPROTEIN-ASSOCIATED PROTEIN B"/>
    <property type="match status" value="1"/>
</dbReference>
<dbReference type="Gene3D" id="2.30.30.100">
    <property type="match status" value="1"/>
</dbReference>
<sequence length="109" mass="12331">MGHQNMLHNINRTLRVTLVDGREMTGKMLLFDKFMNVVLADTVETRKETKKMKDAGISPQRKLGMILLRGEYVVAVSVLKDNVSEDKAQPANFESATREKLAGAKRKRD</sequence>
<keyword evidence="5" id="KW-0507">mRNA processing</keyword>
<dbReference type="SMR" id="A0A1G4I4Z6"/>
<feature type="region of interest" description="Disordered" evidence="11">
    <location>
        <begin position="87"/>
        <end position="109"/>
    </location>
</feature>
<comment type="caution">
    <text evidence="13">The sequence shown here is derived from an EMBL/GenBank/DDBJ whole genome shotgun (WGS) entry which is preliminary data.</text>
</comment>
<dbReference type="PANTHER" id="PTHR10701">
    <property type="entry name" value="SMALL NUCLEAR RIBONUCLEOPROTEIN-ASSOCIATED PROTEIN B AND N"/>
    <property type="match status" value="1"/>
</dbReference>
<dbReference type="GO" id="GO:0005685">
    <property type="term" value="C:U1 snRNP"/>
    <property type="evidence" value="ECO:0007669"/>
    <property type="project" value="TreeGrafter"/>
</dbReference>
<keyword evidence="9 13" id="KW-0687">Ribonucleoprotein</keyword>
<dbReference type="GO" id="GO:0000398">
    <property type="term" value="P:mRNA splicing, via spliceosome"/>
    <property type="evidence" value="ECO:0007669"/>
    <property type="project" value="TreeGrafter"/>
</dbReference>
<evidence type="ECO:0000256" key="3">
    <source>
        <dbReference type="ARBA" id="ARBA00009123"/>
    </source>
</evidence>
<dbReference type="FunFam" id="2.30.30.100:FF:000049">
    <property type="entry name" value="Small nuclear ribonucleoprotein-associated protein B"/>
    <property type="match status" value="1"/>
</dbReference>
<evidence type="ECO:0000256" key="8">
    <source>
        <dbReference type="ARBA" id="ARBA00023242"/>
    </source>
</evidence>
<keyword evidence="14" id="KW-1185">Reference proteome</keyword>
<reference evidence="13" key="1">
    <citation type="submission" date="2016-09" db="EMBL/GenBank/DDBJ databases">
        <authorList>
            <person name="Hebert L."/>
            <person name="Moumen B."/>
        </authorList>
    </citation>
    <scope>NUCLEOTIDE SEQUENCE [LARGE SCALE GENOMIC DNA]</scope>
    <source>
        <strain evidence="13">OVI</strain>
    </source>
</reference>
<dbReference type="PROSITE" id="PS52002">
    <property type="entry name" value="SM"/>
    <property type="match status" value="1"/>
</dbReference>
<evidence type="ECO:0000256" key="10">
    <source>
        <dbReference type="ARBA" id="ARBA00041355"/>
    </source>
</evidence>
<keyword evidence="6" id="KW-0694">RNA-binding</keyword>
<evidence type="ECO:0000313" key="14">
    <source>
        <dbReference type="Proteomes" id="UP000195570"/>
    </source>
</evidence>
<dbReference type="GO" id="GO:0005686">
    <property type="term" value="C:U2 snRNP"/>
    <property type="evidence" value="ECO:0007669"/>
    <property type="project" value="TreeGrafter"/>
</dbReference>
<dbReference type="GO" id="GO:0046540">
    <property type="term" value="C:U4/U6 x U5 tri-snRNP complex"/>
    <property type="evidence" value="ECO:0007669"/>
    <property type="project" value="TreeGrafter"/>
</dbReference>
<evidence type="ECO:0000256" key="5">
    <source>
        <dbReference type="ARBA" id="ARBA00022664"/>
    </source>
</evidence>
<keyword evidence="8" id="KW-0539">Nucleus</keyword>
<organism evidence="13 14">
    <name type="scientific">Trypanosoma equiperdum</name>
    <dbReference type="NCBI Taxonomy" id="5694"/>
    <lineage>
        <taxon>Eukaryota</taxon>
        <taxon>Discoba</taxon>
        <taxon>Euglenozoa</taxon>
        <taxon>Kinetoplastea</taxon>
        <taxon>Metakinetoplastina</taxon>
        <taxon>Trypanosomatida</taxon>
        <taxon>Trypanosomatidae</taxon>
        <taxon>Trypanosoma</taxon>
    </lineage>
</organism>
<dbReference type="EMBL" id="CZPT02000654">
    <property type="protein sequence ID" value="SCU66962.1"/>
    <property type="molecule type" value="Genomic_DNA"/>
</dbReference>
<gene>
    <name evidence="13" type="ORF">TEOVI_000037300</name>
</gene>
<dbReference type="GO" id="GO:0005687">
    <property type="term" value="C:U4 snRNP"/>
    <property type="evidence" value="ECO:0007669"/>
    <property type="project" value="TreeGrafter"/>
</dbReference>
<evidence type="ECO:0000256" key="11">
    <source>
        <dbReference type="SAM" id="MobiDB-lite"/>
    </source>
</evidence>
<dbReference type="InterPro" id="IPR047575">
    <property type="entry name" value="Sm"/>
</dbReference>
<comment type="subcellular location">
    <subcellularLocation>
        <location evidence="2">Cytoplasm</location>
    </subcellularLocation>
    <subcellularLocation>
        <location evidence="1">Nucleus</location>
    </subcellularLocation>
</comment>
<dbReference type="InterPro" id="IPR050914">
    <property type="entry name" value="snRNP_SmB/NAA38-like"/>
</dbReference>
<dbReference type="InterPro" id="IPR001163">
    <property type="entry name" value="Sm_dom_euk/arc"/>
</dbReference>
<comment type="similarity">
    <text evidence="3">Belongs to the snRNP SmB/SmN family.</text>
</comment>
<dbReference type="SMART" id="SM00651">
    <property type="entry name" value="Sm"/>
    <property type="match status" value="1"/>
</dbReference>
<evidence type="ECO:0000256" key="9">
    <source>
        <dbReference type="ARBA" id="ARBA00023274"/>
    </source>
</evidence>
<dbReference type="Pfam" id="PF01423">
    <property type="entry name" value="LSM"/>
    <property type="match status" value="1"/>
</dbReference>
<evidence type="ECO:0000256" key="7">
    <source>
        <dbReference type="ARBA" id="ARBA00023187"/>
    </source>
</evidence>
<dbReference type="Proteomes" id="UP000195570">
    <property type="component" value="Unassembled WGS sequence"/>
</dbReference>
<dbReference type="GO" id="GO:0071004">
    <property type="term" value="C:U2-type prespliceosome"/>
    <property type="evidence" value="ECO:0007669"/>
    <property type="project" value="TreeGrafter"/>
</dbReference>
<dbReference type="InterPro" id="IPR010920">
    <property type="entry name" value="LSM_dom_sf"/>
</dbReference>
<proteinExistence type="inferred from homology"/>
<evidence type="ECO:0000256" key="2">
    <source>
        <dbReference type="ARBA" id="ARBA00004496"/>
    </source>
</evidence>
<protein>
    <recommendedName>
        <fullName evidence="10">Sm protein B</fullName>
    </recommendedName>
</protein>
<dbReference type="GO" id="GO:0070990">
    <property type="term" value="F:snRNP binding"/>
    <property type="evidence" value="ECO:0007669"/>
    <property type="project" value="TreeGrafter"/>
</dbReference>
<evidence type="ECO:0000259" key="12">
    <source>
        <dbReference type="PROSITE" id="PS52002"/>
    </source>
</evidence>
<dbReference type="VEuPathDB" id="TriTrypDB:TEOVI_000037300"/>
<evidence type="ECO:0000313" key="13">
    <source>
        <dbReference type="EMBL" id="SCU66962.1"/>
    </source>
</evidence>
<evidence type="ECO:0000256" key="6">
    <source>
        <dbReference type="ARBA" id="ARBA00022884"/>
    </source>
</evidence>
<evidence type="ECO:0000256" key="1">
    <source>
        <dbReference type="ARBA" id="ARBA00004123"/>
    </source>
</evidence>
<name>A0A1G4I4Z6_TRYEQ</name>